<dbReference type="EMBL" id="KN550899">
    <property type="protein sequence ID" value="KHJ93191.1"/>
    <property type="molecule type" value="Genomic_DNA"/>
</dbReference>
<dbReference type="Proteomes" id="UP000053660">
    <property type="component" value="Unassembled WGS sequence"/>
</dbReference>
<evidence type="ECO:0000313" key="2">
    <source>
        <dbReference type="Proteomes" id="UP000053660"/>
    </source>
</evidence>
<evidence type="ECO:0000313" key="1">
    <source>
        <dbReference type="EMBL" id="KHJ93191.1"/>
    </source>
</evidence>
<accession>A0A0B1TAQ4</accession>
<dbReference type="Pfam" id="PF20721">
    <property type="entry name" value="C19orf12"/>
    <property type="match status" value="1"/>
</dbReference>
<gene>
    <name evidence="1" type="ORF">OESDEN_06905</name>
</gene>
<proteinExistence type="predicted"/>
<protein>
    <submittedName>
        <fullName evidence="1">Uncharacterized protein</fullName>
    </submittedName>
</protein>
<dbReference type="OrthoDB" id="5805760at2759"/>
<name>A0A0B1TAQ4_OESDE</name>
<sequence length="105" mass="10925">MATSVVYLNEALKILDSSKPLRDTIVGVAKQVLCAAIGSAAGGLLIGPRGALLGGIAGAILGYFWSSDYDNIVSSLRAMDDREKTIITGQESLAPRIFTLGLATN</sequence>
<dbReference type="AlphaFoldDB" id="A0A0B1TAQ4"/>
<dbReference type="InterPro" id="IPR033369">
    <property type="entry name" value="C19orf12"/>
</dbReference>
<keyword evidence="2" id="KW-1185">Reference proteome</keyword>
<organism evidence="1 2">
    <name type="scientific">Oesophagostomum dentatum</name>
    <name type="common">Nodular worm</name>
    <dbReference type="NCBI Taxonomy" id="61180"/>
    <lineage>
        <taxon>Eukaryota</taxon>
        <taxon>Metazoa</taxon>
        <taxon>Ecdysozoa</taxon>
        <taxon>Nematoda</taxon>
        <taxon>Chromadorea</taxon>
        <taxon>Rhabditida</taxon>
        <taxon>Rhabditina</taxon>
        <taxon>Rhabditomorpha</taxon>
        <taxon>Strongyloidea</taxon>
        <taxon>Strongylidae</taxon>
        <taxon>Oesophagostomum</taxon>
    </lineage>
</organism>
<reference evidence="1 2" key="1">
    <citation type="submission" date="2014-03" db="EMBL/GenBank/DDBJ databases">
        <title>Draft genome of the hookworm Oesophagostomum dentatum.</title>
        <authorList>
            <person name="Mitreva M."/>
        </authorList>
    </citation>
    <scope>NUCLEOTIDE SEQUENCE [LARGE SCALE GENOMIC DNA]</scope>
    <source>
        <strain evidence="1 2">OD-Hann</strain>
    </source>
</reference>